<gene>
    <name evidence="2" type="ORF">BE04_12790</name>
</gene>
<evidence type="ECO:0000313" key="3">
    <source>
        <dbReference type="Proteomes" id="UP000075604"/>
    </source>
</evidence>
<feature type="chain" id="PRO_5007565928" description="Secreted protein" evidence="1">
    <location>
        <begin position="25"/>
        <end position="310"/>
    </location>
</feature>
<name>A0A150PUT1_SORCE</name>
<dbReference type="EMBL" id="JELX01001296">
    <property type="protein sequence ID" value="KYF59521.1"/>
    <property type="molecule type" value="Genomic_DNA"/>
</dbReference>
<comment type="caution">
    <text evidence="2">The sequence shown here is derived from an EMBL/GenBank/DDBJ whole genome shotgun (WGS) entry which is preliminary data.</text>
</comment>
<dbReference type="Proteomes" id="UP000075604">
    <property type="component" value="Unassembled WGS sequence"/>
</dbReference>
<dbReference type="AlphaFoldDB" id="A0A150PUT1"/>
<protein>
    <recommendedName>
        <fullName evidence="4">Secreted protein</fullName>
    </recommendedName>
</protein>
<evidence type="ECO:0008006" key="4">
    <source>
        <dbReference type="Google" id="ProtNLM"/>
    </source>
</evidence>
<organism evidence="2 3">
    <name type="scientific">Sorangium cellulosum</name>
    <name type="common">Polyangium cellulosum</name>
    <dbReference type="NCBI Taxonomy" id="56"/>
    <lineage>
        <taxon>Bacteria</taxon>
        <taxon>Pseudomonadati</taxon>
        <taxon>Myxococcota</taxon>
        <taxon>Polyangia</taxon>
        <taxon>Polyangiales</taxon>
        <taxon>Polyangiaceae</taxon>
        <taxon>Sorangium</taxon>
    </lineage>
</organism>
<sequence>MLMQHLLATVAALFVLLAADLATPAPKQCTKCVCLDQILTDRGEDAAAQPNDEAIAELRSRLRGAGTKRVLVQSPEQIKAVRAAVADDALVLLQRSKNPDPALATLGRVPDHVSVAHAVPRTRAEVTGVYGPEVNASEVSNEYLAQLRRKAGALHNERTRVLDLTATMGTTAAERALRHIDSQQPGHLTIVIGHTDAQGLLRFADGSSVPIAALFGISADGSHGDIWVISCNTLKHVPAGASVALATGRSIPYEDGLDLAKLLVDTVGRQRKSYEVALRAMQKNPKLSFAIGLVGTGLIFAPADSGDEDG</sequence>
<reference evidence="2 3" key="1">
    <citation type="submission" date="2014-02" db="EMBL/GenBank/DDBJ databases">
        <title>The small core and large imbalanced accessory genome model reveals a collaborative survival strategy of Sorangium cellulosum strains in nature.</title>
        <authorList>
            <person name="Han K."/>
            <person name="Peng R."/>
            <person name="Blom J."/>
            <person name="Li Y.-Z."/>
        </authorList>
    </citation>
    <scope>NUCLEOTIDE SEQUENCE [LARGE SCALE GENOMIC DNA]</scope>
    <source>
        <strain evidence="2 3">So0157-18</strain>
    </source>
</reference>
<keyword evidence="1" id="KW-0732">Signal</keyword>
<accession>A0A150PUT1</accession>
<proteinExistence type="predicted"/>
<feature type="signal peptide" evidence="1">
    <location>
        <begin position="1"/>
        <end position="24"/>
    </location>
</feature>
<evidence type="ECO:0000256" key="1">
    <source>
        <dbReference type="SAM" id="SignalP"/>
    </source>
</evidence>
<evidence type="ECO:0000313" key="2">
    <source>
        <dbReference type="EMBL" id="KYF59521.1"/>
    </source>
</evidence>